<keyword evidence="11 12" id="KW-0407">Ion channel</keyword>
<dbReference type="PANTHER" id="PTHR11690">
    <property type="entry name" value="AMILORIDE-SENSITIVE SODIUM CHANNEL-RELATED"/>
    <property type="match status" value="1"/>
</dbReference>
<dbReference type="Gene3D" id="1.10.287.820">
    <property type="entry name" value="Acid-sensing ion channel domain"/>
    <property type="match status" value="1"/>
</dbReference>
<dbReference type="PRINTS" id="PR01078">
    <property type="entry name" value="AMINACHANNEL"/>
</dbReference>
<keyword evidence="4 12" id="KW-0894">Sodium channel</keyword>
<proteinExistence type="inferred from homology"/>
<evidence type="ECO:0000256" key="6">
    <source>
        <dbReference type="ARBA" id="ARBA00022989"/>
    </source>
</evidence>
<name>A0ABD2N6J8_9CUCU</name>
<evidence type="ECO:0000256" key="7">
    <source>
        <dbReference type="ARBA" id="ARBA00023053"/>
    </source>
</evidence>
<dbReference type="PROSITE" id="PS01206">
    <property type="entry name" value="ASC"/>
    <property type="match status" value="1"/>
</dbReference>
<dbReference type="InterPro" id="IPR020903">
    <property type="entry name" value="ENaC_CS"/>
</dbReference>
<gene>
    <name evidence="15" type="ORF">HHI36_015359</name>
</gene>
<dbReference type="Pfam" id="PF00858">
    <property type="entry name" value="ASC"/>
    <property type="match status" value="1"/>
</dbReference>
<organism evidence="15 16">
    <name type="scientific">Cryptolaemus montrouzieri</name>
    <dbReference type="NCBI Taxonomy" id="559131"/>
    <lineage>
        <taxon>Eukaryota</taxon>
        <taxon>Metazoa</taxon>
        <taxon>Ecdysozoa</taxon>
        <taxon>Arthropoda</taxon>
        <taxon>Hexapoda</taxon>
        <taxon>Insecta</taxon>
        <taxon>Pterygota</taxon>
        <taxon>Neoptera</taxon>
        <taxon>Endopterygota</taxon>
        <taxon>Coleoptera</taxon>
        <taxon>Polyphaga</taxon>
        <taxon>Cucujiformia</taxon>
        <taxon>Coccinelloidea</taxon>
        <taxon>Coccinellidae</taxon>
        <taxon>Scymninae</taxon>
        <taxon>Scymnini</taxon>
        <taxon>Cryptolaemus</taxon>
    </lineage>
</organism>
<feature type="compositionally biased region" description="Polar residues" evidence="13">
    <location>
        <begin position="435"/>
        <end position="446"/>
    </location>
</feature>
<keyword evidence="3 12" id="KW-0813">Transport</keyword>
<keyword evidence="9 14" id="KW-0472">Membrane</keyword>
<reference evidence="15 16" key="1">
    <citation type="journal article" date="2021" name="BMC Biol.">
        <title>Horizontally acquired antibacterial genes associated with adaptive radiation of ladybird beetles.</title>
        <authorList>
            <person name="Li H.S."/>
            <person name="Tang X.F."/>
            <person name="Huang Y.H."/>
            <person name="Xu Z.Y."/>
            <person name="Chen M.L."/>
            <person name="Du X.Y."/>
            <person name="Qiu B.Y."/>
            <person name="Chen P.T."/>
            <person name="Zhang W."/>
            <person name="Slipinski A."/>
            <person name="Escalona H.E."/>
            <person name="Waterhouse R.M."/>
            <person name="Zwick A."/>
            <person name="Pang H."/>
        </authorList>
    </citation>
    <scope>NUCLEOTIDE SEQUENCE [LARGE SCALE GENOMIC DNA]</scope>
    <source>
        <strain evidence="15">SYSU2018</strain>
    </source>
</reference>
<protein>
    <submittedName>
        <fullName evidence="15">Uncharacterized protein</fullName>
    </submittedName>
</protein>
<comment type="caution">
    <text evidence="15">The sequence shown here is derived from an EMBL/GenBank/DDBJ whole genome shotgun (WGS) entry which is preliminary data.</text>
</comment>
<feature type="transmembrane region" description="Helical" evidence="14">
    <location>
        <begin position="61"/>
        <end position="82"/>
    </location>
</feature>
<keyword evidence="8 12" id="KW-0406">Ion transport</keyword>
<accession>A0ABD2N6J8</accession>
<evidence type="ECO:0000256" key="3">
    <source>
        <dbReference type="ARBA" id="ARBA00022448"/>
    </source>
</evidence>
<keyword evidence="16" id="KW-1185">Reference proteome</keyword>
<evidence type="ECO:0000256" key="11">
    <source>
        <dbReference type="ARBA" id="ARBA00023303"/>
    </source>
</evidence>
<evidence type="ECO:0000256" key="9">
    <source>
        <dbReference type="ARBA" id="ARBA00023136"/>
    </source>
</evidence>
<comment type="subcellular location">
    <subcellularLocation>
        <location evidence="1">Membrane</location>
        <topology evidence="1">Multi-pass membrane protein</topology>
    </subcellularLocation>
</comment>
<feature type="transmembrane region" description="Helical" evidence="14">
    <location>
        <begin position="540"/>
        <end position="562"/>
    </location>
</feature>
<dbReference type="InterPro" id="IPR001873">
    <property type="entry name" value="ENaC"/>
</dbReference>
<dbReference type="PANTHER" id="PTHR11690:SF288">
    <property type="entry name" value="AMILORIDE-SENSITIVE NA+ CHANNEL-RELATED"/>
    <property type="match status" value="1"/>
</dbReference>
<evidence type="ECO:0000256" key="14">
    <source>
        <dbReference type="SAM" id="Phobius"/>
    </source>
</evidence>
<keyword evidence="7" id="KW-0915">Sodium</keyword>
<dbReference type="Proteomes" id="UP001516400">
    <property type="component" value="Unassembled WGS sequence"/>
</dbReference>
<evidence type="ECO:0000256" key="5">
    <source>
        <dbReference type="ARBA" id="ARBA00022692"/>
    </source>
</evidence>
<sequence length="582" mass="67319">MDVNSDYLKVDLEKEGTKPSSDFKRTSFLCKIRRHFKSYCNHTSIHGFQYLGQNRTVFERCWWIIIFLCTVSACGYVIYLVYNKWWMTPVIVSLTTRDTPIYKVPFPAVTICPTIKFKSKKINYSNFLKKLAEGEIRNISVFEEEQYRLLDYMLPLCKPSLLPPFLMHESPTYTNEIYEAFLNYSPYVKNLRHSAKFMEEELDFYSSFNPVLTDDGLCFSFNMLSTKDIYTDKMFIPDGYNTSGPKSYWIPQFGYSHKAAIETYPRRAMFSGAVNSLEIILAHRKTDIDFKCTGAEQGYKVILHLPTRVPRPTLEYDMAPFGKASVITVTPNMMTTSDPVKYYRPIDRDCFFQGEKNLKFFKIYSKTNCALECLTNYTLEQCGCVAFFMPREASTPICGLSKLTCLDYARKKYNLDNLESKLKESKKLQMSSEKINSTGQNLTESTPKPRVKRSKDAFHNDGKHSNARCYCLRSCNDITYGSSSASVDYEWKQESIFGLLEAELEKNIDFSLISVYLDSNVIFTTERNELYGPLDFLSNFGGLLGLFTGFSILSFMEILYFCSLRILGNRRLLGRWYGDIDE</sequence>
<keyword evidence="10 12" id="KW-0739">Sodium transport</keyword>
<comment type="similarity">
    <text evidence="2 12">Belongs to the amiloride-sensitive sodium channel (TC 1.A.6) family.</text>
</comment>
<evidence type="ECO:0000313" key="15">
    <source>
        <dbReference type="EMBL" id="KAL3273935.1"/>
    </source>
</evidence>
<keyword evidence="6 14" id="KW-1133">Transmembrane helix</keyword>
<evidence type="ECO:0000256" key="13">
    <source>
        <dbReference type="SAM" id="MobiDB-lite"/>
    </source>
</evidence>
<dbReference type="AlphaFoldDB" id="A0ABD2N6J8"/>
<dbReference type="GO" id="GO:0016020">
    <property type="term" value="C:membrane"/>
    <property type="evidence" value="ECO:0007669"/>
    <property type="project" value="UniProtKB-SubCell"/>
</dbReference>
<dbReference type="GO" id="GO:0005272">
    <property type="term" value="F:sodium channel activity"/>
    <property type="evidence" value="ECO:0007669"/>
    <property type="project" value="UniProtKB-KW"/>
</dbReference>
<feature type="region of interest" description="Disordered" evidence="13">
    <location>
        <begin position="429"/>
        <end position="459"/>
    </location>
</feature>
<evidence type="ECO:0000256" key="2">
    <source>
        <dbReference type="ARBA" id="ARBA00007193"/>
    </source>
</evidence>
<evidence type="ECO:0000256" key="1">
    <source>
        <dbReference type="ARBA" id="ARBA00004141"/>
    </source>
</evidence>
<evidence type="ECO:0000256" key="8">
    <source>
        <dbReference type="ARBA" id="ARBA00023065"/>
    </source>
</evidence>
<dbReference type="EMBL" id="JABFTP020000062">
    <property type="protein sequence ID" value="KAL3273935.1"/>
    <property type="molecule type" value="Genomic_DNA"/>
</dbReference>
<dbReference type="Gene3D" id="1.10.287.770">
    <property type="entry name" value="YojJ-like"/>
    <property type="match status" value="1"/>
</dbReference>
<evidence type="ECO:0000256" key="4">
    <source>
        <dbReference type="ARBA" id="ARBA00022461"/>
    </source>
</evidence>
<evidence type="ECO:0000256" key="10">
    <source>
        <dbReference type="ARBA" id="ARBA00023201"/>
    </source>
</evidence>
<keyword evidence="5 12" id="KW-0812">Transmembrane</keyword>
<evidence type="ECO:0000256" key="12">
    <source>
        <dbReference type="RuleBase" id="RU000679"/>
    </source>
</evidence>
<evidence type="ECO:0000313" key="16">
    <source>
        <dbReference type="Proteomes" id="UP001516400"/>
    </source>
</evidence>